<accession>A0A9I9EF20</accession>
<name>A0A9I9EF20_CUCME</name>
<evidence type="ECO:0000313" key="1">
    <source>
        <dbReference type="EnsemblPlants" id="MELO3C032894.2.1"/>
    </source>
</evidence>
<sequence length="70" mass="7839">MNLLKRIRKETENLKKLRISSSSSRDSEDGSDDSFILIRFHDSASRSFLSLPSIFAIFKDNRGGCGGSRS</sequence>
<dbReference type="EnsemblPlants" id="MELO3C032894.2.1">
    <property type="protein sequence ID" value="MELO3C032894.2.1"/>
    <property type="gene ID" value="MELO3C032894.2"/>
</dbReference>
<organism evidence="1">
    <name type="scientific">Cucumis melo</name>
    <name type="common">Muskmelon</name>
    <dbReference type="NCBI Taxonomy" id="3656"/>
    <lineage>
        <taxon>Eukaryota</taxon>
        <taxon>Viridiplantae</taxon>
        <taxon>Streptophyta</taxon>
        <taxon>Embryophyta</taxon>
        <taxon>Tracheophyta</taxon>
        <taxon>Spermatophyta</taxon>
        <taxon>Magnoliopsida</taxon>
        <taxon>eudicotyledons</taxon>
        <taxon>Gunneridae</taxon>
        <taxon>Pentapetalae</taxon>
        <taxon>rosids</taxon>
        <taxon>fabids</taxon>
        <taxon>Cucurbitales</taxon>
        <taxon>Cucurbitaceae</taxon>
        <taxon>Benincaseae</taxon>
        <taxon>Cucumis</taxon>
    </lineage>
</organism>
<dbReference type="AlphaFoldDB" id="A0A9I9EF20"/>
<reference evidence="1" key="1">
    <citation type="submission" date="2023-03" db="UniProtKB">
        <authorList>
            <consortium name="EnsemblPlants"/>
        </authorList>
    </citation>
    <scope>IDENTIFICATION</scope>
</reference>
<protein>
    <submittedName>
        <fullName evidence="1">Uncharacterized protein</fullName>
    </submittedName>
</protein>
<dbReference type="Gramene" id="MELO3C032894.2.1">
    <property type="protein sequence ID" value="MELO3C032894.2.1"/>
    <property type="gene ID" value="MELO3C032894.2"/>
</dbReference>
<proteinExistence type="predicted"/>